<feature type="region of interest" description="Disordered" evidence="6">
    <location>
        <begin position="1"/>
        <end position="98"/>
    </location>
</feature>
<dbReference type="OrthoDB" id="432970at2759"/>
<dbReference type="PROSITE" id="PS01360">
    <property type="entry name" value="ZF_MYND_1"/>
    <property type="match status" value="1"/>
</dbReference>
<feature type="region of interest" description="Disordered" evidence="6">
    <location>
        <begin position="726"/>
        <end position="751"/>
    </location>
</feature>
<feature type="compositionally biased region" description="Low complexity" evidence="6">
    <location>
        <begin position="836"/>
        <end position="847"/>
    </location>
</feature>
<dbReference type="STRING" id="7232.A0A484BH83"/>
<keyword evidence="1" id="KW-0479">Metal-binding</keyword>
<dbReference type="EMBL" id="LSRL02000036">
    <property type="protein sequence ID" value="TDG48064.1"/>
    <property type="molecule type" value="Genomic_DNA"/>
</dbReference>
<dbReference type="OMA" id="SDEYSHD"/>
<evidence type="ECO:0000256" key="2">
    <source>
        <dbReference type="ARBA" id="ARBA00022771"/>
    </source>
</evidence>
<evidence type="ECO:0000313" key="8">
    <source>
        <dbReference type="EMBL" id="TDG48064.1"/>
    </source>
</evidence>
<feature type="region of interest" description="Disordered" evidence="6">
    <location>
        <begin position="832"/>
        <end position="863"/>
    </location>
</feature>
<feature type="region of interest" description="Disordered" evidence="6">
    <location>
        <begin position="492"/>
        <end position="571"/>
    </location>
</feature>
<keyword evidence="5" id="KW-0175">Coiled coil</keyword>
<dbReference type="InterPro" id="IPR002893">
    <property type="entry name" value="Znf_MYND"/>
</dbReference>
<feature type="coiled-coil region" evidence="5">
    <location>
        <begin position="609"/>
        <end position="636"/>
    </location>
</feature>
<dbReference type="PROSITE" id="PS50865">
    <property type="entry name" value="ZF_MYND_2"/>
    <property type="match status" value="1"/>
</dbReference>
<feature type="domain" description="MYND-type" evidence="7">
    <location>
        <begin position="914"/>
        <end position="951"/>
    </location>
</feature>
<dbReference type="CDD" id="cd23020">
    <property type="entry name" value="zf-HIT"/>
    <property type="match status" value="1"/>
</dbReference>
<feature type="compositionally biased region" description="Low complexity" evidence="6">
    <location>
        <begin position="492"/>
        <end position="525"/>
    </location>
</feature>
<feature type="region of interest" description="Disordered" evidence="6">
    <location>
        <begin position="309"/>
        <end position="333"/>
    </location>
</feature>
<protein>
    <recommendedName>
        <fullName evidence="7">MYND-type domain-containing protein</fullName>
    </recommendedName>
</protein>
<proteinExistence type="predicted"/>
<feature type="compositionally biased region" description="Polar residues" evidence="6">
    <location>
        <begin position="34"/>
        <end position="64"/>
    </location>
</feature>
<reference evidence="8 9" key="1">
    <citation type="journal article" date="2019" name="J. Hered.">
        <title>An Improved Genome Assembly for Drosophila navojoa, the Basal Species in the mojavensis Cluster.</title>
        <authorList>
            <person name="Vanderlinde T."/>
            <person name="Dupim E.G."/>
            <person name="Nazario-Yepiz N.O."/>
            <person name="Carvalho A.B."/>
        </authorList>
    </citation>
    <scope>NUCLEOTIDE SEQUENCE [LARGE SCALE GENOMIC DNA]</scope>
    <source>
        <strain evidence="8">Navoj_Jal97</strain>
        <tissue evidence="8">Whole organism</tissue>
    </source>
</reference>
<feature type="region of interest" description="Disordered" evidence="6">
    <location>
        <begin position="153"/>
        <end position="234"/>
    </location>
</feature>
<comment type="caution">
    <text evidence="8">The sequence shown here is derived from an EMBL/GenBank/DDBJ whole genome shotgun (WGS) entry which is preliminary data.</text>
</comment>
<gene>
    <name evidence="8" type="ORF">AWZ03_005481</name>
</gene>
<evidence type="ECO:0000256" key="6">
    <source>
        <dbReference type="SAM" id="MobiDB-lite"/>
    </source>
</evidence>
<evidence type="ECO:0000256" key="1">
    <source>
        <dbReference type="ARBA" id="ARBA00022723"/>
    </source>
</evidence>
<keyword evidence="2 4" id="KW-0863">Zinc-finger</keyword>
<feature type="compositionally biased region" description="Polar residues" evidence="6">
    <location>
        <begin position="764"/>
        <end position="780"/>
    </location>
</feature>
<dbReference type="Pfam" id="PF01753">
    <property type="entry name" value="zf-MYND"/>
    <property type="match status" value="1"/>
</dbReference>
<evidence type="ECO:0000256" key="3">
    <source>
        <dbReference type="ARBA" id="ARBA00022833"/>
    </source>
</evidence>
<feature type="compositionally biased region" description="Basic and acidic residues" evidence="6">
    <location>
        <begin position="81"/>
        <end position="98"/>
    </location>
</feature>
<sequence>MSSLEIYDSSNSQLSSDEYSHDEDDDGLMDMAVSKQQTQPAKSANKSNDTSPTKTDSTASTTPRKLSEDLDAIAVASKPPASREHTQRQIRQMQRDNKANLYFKRRSIKWLNQRLNKKTDYMNQLKRALPKHKAQAKRVADYRAAKRAIEREQQERQLQHNQLKQQQRRERTPSRSRSHSHSRSHSRSHAGSLSPELICLDDDDSPEKPNDTPAANLHHQQQQKSTARTPPPPSFALQLEVKSEAEATPAENGSVLDEFLSMKPNIAAEPVIEAAAGCNSSEQQPPLQELVVPAAKVEVSLDMVVEEATLKRRRSPTPPAAVDPHTEKRTKSLTTVDLDDEIIELEQPIPIPTPTPIPTPLTLQQAMPAPPMTPQHKPVIRANADPLNVFKVGSPYSLSPSSGMEYYVQKKALCQQHLEQTRPENLAAVSLSLETPSPSIEPMDIAYPNQKQLDVPNIKTTTNVTVGQAVVDFNSFGTPYTAQQPAPQVLLQPPQAQQQPPPQSQQQLLQQPQQEQQAPQQQPQPQLQPPLQQPPPSLPGAKQRDGESKHTQTNPATAASNNTPVDLDNSNSDAVFHQRIKDLYTELDDIMSDKVRAVKPELKSYGEEKMRIEADLKTLDNLIAQKEEEHNRLLHLRTVKEELLARIERKERILILKEILPSVLNKNCTTSELYEMHSLLINEQNAPMPSRYGRNSMEQLIDRVENGLDEIKILRSVLAMQTKAPRLAEVPMPPPPPQHYEAPSQHRRDSMPAMRSSLLANRTSTYARGSSSQENEQLQELSKRNKPPSRYQQLINESRQLTGSTADLAATSTYRQNQSMDTQSRSQLDNNHIDELPLNPLYNSSPLAASQERKHSNTHTQLNDLHSMRRAGMLQSLDSLDRAGNQTNRNTTNNHSNRLSSATNGPDLEPERRCQFCLRYKATYMCAACQNQWYCSRECQVRAWDTHWESCPN</sequence>
<name>A0A484BH83_DRONA</name>
<dbReference type="Proteomes" id="UP000295192">
    <property type="component" value="Unassembled WGS sequence"/>
</dbReference>
<dbReference type="SUPFAM" id="SSF144232">
    <property type="entry name" value="HIT/MYND zinc finger-like"/>
    <property type="match status" value="1"/>
</dbReference>
<evidence type="ECO:0000256" key="5">
    <source>
        <dbReference type="SAM" id="Coils"/>
    </source>
</evidence>
<organism evidence="8 9">
    <name type="scientific">Drosophila navojoa</name>
    <name type="common">Fruit fly</name>
    <dbReference type="NCBI Taxonomy" id="7232"/>
    <lineage>
        <taxon>Eukaryota</taxon>
        <taxon>Metazoa</taxon>
        <taxon>Ecdysozoa</taxon>
        <taxon>Arthropoda</taxon>
        <taxon>Hexapoda</taxon>
        <taxon>Insecta</taxon>
        <taxon>Pterygota</taxon>
        <taxon>Neoptera</taxon>
        <taxon>Endopterygota</taxon>
        <taxon>Diptera</taxon>
        <taxon>Brachycera</taxon>
        <taxon>Muscomorpha</taxon>
        <taxon>Ephydroidea</taxon>
        <taxon>Drosophilidae</taxon>
        <taxon>Drosophila</taxon>
    </lineage>
</organism>
<evidence type="ECO:0000256" key="4">
    <source>
        <dbReference type="PROSITE-ProRule" id="PRU00134"/>
    </source>
</evidence>
<dbReference type="Gene3D" id="6.10.140.2220">
    <property type="match status" value="1"/>
</dbReference>
<dbReference type="AlphaFoldDB" id="A0A484BH83"/>
<feature type="compositionally biased region" description="Polar residues" evidence="6">
    <location>
        <begin position="1"/>
        <end position="14"/>
    </location>
</feature>
<feature type="compositionally biased region" description="Pro residues" evidence="6">
    <location>
        <begin position="526"/>
        <end position="538"/>
    </location>
</feature>
<feature type="region of interest" description="Disordered" evidence="6">
    <location>
        <begin position="882"/>
        <end position="909"/>
    </location>
</feature>
<keyword evidence="9" id="KW-1185">Reference proteome</keyword>
<dbReference type="GO" id="GO:0008270">
    <property type="term" value="F:zinc ion binding"/>
    <property type="evidence" value="ECO:0007669"/>
    <property type="project" value="UniProtKB-KW"/>
</dbReference>
<feature type="compositionally biased region" description="Basic residues" evidence="6">
    <location>
        <begin position="174"/>
        <end position="188"/>
    </location>
</feature>
<feature type="compositionally biased region" description="Polar residues" evidence="6">
    <location>
        <begin position="551"/>
        <end position="571"/>
    </location>
</feature>
<feature type="compositionally biased region" description="Low complexity" evidence="6">
    <location>
        <begin position="882"/>
        <end position="901"/>
    </location>
</feature>
<accession>A0A484BH83</accession>
<keyword evidence="3" id="KW-0862">Zinc</keyword>
<evidence type="ECO:0000259" key="7">
    <source>
        <dbReference type="PROSITE" id="PS50865"/>
    </source>
</evidence>
<evidence type="ECO:0000313" key="9">
    <source>
        <dbReference type="Proteomes" id="UP000295192"/>
    </source>
</evidence>
<feature type="compositionally biased region" description="Polar residues" evidence="6">
    <location>
        <begin position="218"/>
        <end position="228"/>
    </location>
</feature>
<feature type="region of interest" description="Disordered" evidence="6">
    <location>
        <begin position="764"/>
        <end position="789"/>
    </location>
</feature>